<dbReference type="AlphaFoldDB" id="A0A4R6VN61"/>
<comment type="caution">
    <text evidence="5">The sequence shown here is derived from an EMBL/GenBank/DDBJ whole genome shotgun (WGS) entry which is preliminary data.</text>
</comment>
<dbReference type="InterPro" id="IPR051687">
    <property type="entry name" value="Peroxisomal_Beta-Oxidation"/>
</dbReference>
<accession>A0A4R6VN61</accession>
<organism evidence="5 6">
    <name type="scientific">Actinomycetospora succinea</name>
    <dbReference type="NCBI Taxonomy" id="663603"/>
    <lineage>
        <taxon>Bacteria</taxon>
        <taxon>Bacillati</taxon>
        <taxon>Actinomycetota</taxon>
        <taxon>Actinomycetes</taxon>
        <taxon>Pseudonocardiales</taxon>
        <taxon>Pseudonocardiaceae</taxon>
        <taxon>Actinomycetospora</taxon>
    </lineage>
</organism>
<dbReference type="Gene3D" id="3.40.50.720">
    <property type="entry name" value="NAD(P)-binding Rossmann-like Domain"/>
    <property type="match status" value="1"/>
</dbReference>
<evidence type="ECO:0000313" key="5">
    <source>
        <dbReference type="EMBL" id="TDQ60805.1"/>
    </source>
</evidence>
<evidence type="ECO:0000313" key="6">
    <source>
        <dbReference type="Proteomes" id="UP000295705"/>
    </source>
</evidence>
<dbReference type="InterPro" id="IPR036291">
    <property type="entry name" value="NAD(P)-bd_dom_sf"/>
</dbReference>
<dbReference type="FunFam" id="3.40.50.720:FF:000084">
    <property type="entry name" value="Short-chain dehydrogenase reductase"/>
    <property type="match status" value="1"/>
</dbReference>
<evidence type="ECO:0000256" key="3">
    <source>
        <dbReference type="RuleBase" id="RU000363"/>
    </source>
</evidence>
<dbReference type="InterPro" id="IPR057326">
    <property type="entry name" value="KR_dom"/>
</dbReference>
<feature type="domain" description="Ketoreductase" evidence="4">
    <location>
        <begin position="7"/>
        <end position="195"/>
    </location>
</feature>
<evidence type="ECO:0000256" key="1">
    <source>
        <dbReference type="ARBA" id="ARBA00006484"/>
    </source>
</evidence>
<dbReference type="GO" id="GO:0016491">
    <property type="term" value="F:oxidoreductase activity"/>
    <property type="evidence" value="ECO:0007669"/>
    <property type="project" value="UniProtKB-KW"/>
</dbReference>
<dbReference type="SMART" id="SM00822">
    <property type="entry name" value="PKS_KR"/>
    <property type="match status" value="1"/>
</dbReference>
<dbReference type="InterPro" id="IPR020904">
    <property type="entry name" value="Sc_DH/Rdtase_CS"/>
</dbReference>
<name>A0A4R6VN61_9PSEU</name>
<dbReference type="SUPFAM" id="SSF51735">
    <property type="entry name" value="NAD(P)-binding Rossmann-fold domains"/>
    <property type="match status" value="1"/>
</dbReference>
<dbReference type="InterPro" id="IPR002347">
    <property type="entry name" value="SDR_fam"/>
</dbReference>
<dbReference type="Pfam" id="PF00106">
    <property type="entry name" value="adh_short"/>
    <property type="match status" value="1"/>
</dbReference>
<gene>
    <name evidence="5" type="ORF">EV188_103307</name>
</gene>
<dbReference type="PANTHER" id="PTHR45024:SF2">
    <property type="entry name" value="SCP2 DOMAIN-CONTAINING PROTEIN"/>
    <property type="match status" value="1"/>
</dbReference>
<dbReference type="PRINTS" id="PR00081">
    <property type="entry name" value="GDHRDH"/>
</dbReference>
<reference evidence="5 6" key="1">
    <citation type="submission" date="2019-03" db="EMBL/GenBank/DDBJ databases">
        <title>Genomic Encyclopedia of Type Strains, Phase IV (KMG-IV): sequencing the most valuable type-strain genomes for metagenomic binning, comparative biology and taxonomic classification.</title>
        <authorList>
            <person name="Goeker M."/>
        </authorList>
    </citation>
    <scope>NUCLEOTIDE SEQUENCE [LARGE SCALE GENOMIC DNA]</scope>
    <source>
        <strain evidence="5 6">DSM 45775</strain>
    </source>
</reference>
<dbReference type="PROSITE" id="PS00061">
    <property type="entry name" value="ADH_SHORT"/>
    <property type="match status" value="1"/>
</dbReference>
<dbReference type="OrthoDB" id="9808187at2"/>
<dbReference type="Proteomes" id="UP000295705">
    <property type="component" value="Unassembled WGS sequence"/>
</dbReference>
<keyword evidence="2" id="KW-0560">Oxidoreductase</keyword>
<dbReference type="PANTHER" id="PTHR45024">
    <property type="entry name" value="DEHYDROGENASES, SHORT CHAIN"/>
    <property type="match status" value="1"/>
</dbReference>
<comment type="similarity">
    <text evidence="1 3">Belongs to the short-chain dehydrogenases/reductases (SDR) family.</text>
</comment>
<protein>
    <submittedName>
        <fullName evidence="5">NAD(P)-dependent dehydrogenase (Short-subunit alcohol dehydrogenase family)</fullName>
    </submittedName>
</protein>
<dbReference type="PRINTS" id="PR00080">
    <property type="entry name" value="SDRFAMILY"/>
</dbReference>
<proteinExistence type="inferred from homology"/>
<dbReference type="EMBL" id="SNYO01000003">
    <property type="protein sequence ID" value="TDQ60805.1"/>
    <property type="molecule type" value="Genomic_DNA"/>
</dbReference>
<evidence type="ECO:0000256" key="2">
    <source>
        <dbReference type="ARBA" id="ARBA00023002"/>
    </source>
</evidence>
<evidence type="ECO:0000259" key="4">
    <source>
        <dbReference type="SMART" id="SM00822"/>
    </source>
</evidence>
<dbReference type="RefSeq" id="WP_133826638.1">
    <property type="nucleotide sequence ID" value="NZ_BAABHR010000025.1"/>
</dbReference>
<sequence length="303" mass="32158">MGLLEDKVVVVTGAGRGIGRGEALECARQGGAVVVAEFDGDAGEEVAKEIVAGGGRAVSVPGDVADADVADALVTAAVENFGALDAVINNAGILRDRTLVKMSDAEWDDVIRVHLRGHFAPTRAACRYWRESSRPGHLVHTASTSGILGNFGQSNYGAAKAGIAAFSTITAMEMARYNITSNAIAPSALTRMTESLLPPDVREARQAMLDRGDFDFFDPENVAPFVTYLASDASAHISGKVFGVQGDSIELYQPFTSVAEIRGDGHRWDPEAIPERMAELFDAAGIDPAPENMMARSRHKIIS</sequence>
<keyword evidence="6" id="KW-1185">Reference proteome</keyword>